<dbReference type="Proteomes" id="UP000285138">
    <property type="component" value="Unassembled WGS sequence"/>
</dbReference>
<dbReference type="Pfam" id="PF16924">
    <property type="entry name" value="DpaA_N"/>
    <property type="match status" value="1"/>
</dbReference>
<organism evidence="2 3">
    <name type="scientific">Candidatus Syntrophonatronum acetioxidans</name>
    <dbReference type="NCBI Taxonomy" id="1795816"/>
    <lineage>
        <taxon>Bacteria</taxon>
        <taxon>Bacillati</taxon>
        <taxon>Bacillota</taxon>
        <taxon>Clostridia</taxon>
        <taxon>Eubacteriales</taxon>
        <taxon>Syntrophomonadaceae</taxon>
        <taxon>Candidatus Syntrophonatronum</taxon>
    </lineage>
</organism>
<evidence type="ECO:0000313" key="3">
    <source>
        <dbReference type="Proteomes" id="UP000285138"/>
    </source>
</evidence>
<dbReference type="InterPro" id="IPR036291">
    <property type="entry name" value="NAD(P)-bd_dom_sf"/>
</dbReference>
<evidence type="ECO:0000259" key="1">
    <source>
        <dbReference type="Pfam" id="PF16924"/>
    </source>
</evidence>
<name>A0A424YDZ2_9FIRM</name>
<feature type="domain" description="Dipicolinate synthase subunit A N-terminal" evidence="1">
    <location>
        <begin position="5"/>
        <end position="118"/>
    </location>
</feature>
<dbReference type="NCBIfam" id="NF006162">
    <property type="entry name" value="PRK08306.1"/>
    <property type="match status" value="1"/>
</dbReference>
<dbReference type="InterPro" id="IPR031629">
    <property type="entry name" value="DpaA_N"/>
</dbReference>
<proteinExistence type="predicted"/>
<reference evidence="2 3" key="1">
    <citation type="submission" date="2018-08" db="EMBL/GenBank/DDBJ databases">
        <title>The metabolism and importance of syntrophic acetate oxidation coupled to methane or sulfide production in haloalkaline environments.</title>
        <authorList>
            <person name="Timmers P.H.A."/>
            <person name="Vavourakis C.D."/>
            <person name="Sorokin D.Y."/>
            <person name="Sinninghe Damste J.S."/>
            <person name="Muyzer G."/>
            <person name="Stams A.J.M."/>
            <person name="Plugge C.M."/>
        </authorList>
    </citation>
    <scope>NUCLEOTIDE SEQUENCE [LARGE SCALE GENOMIC DNA]</scope>
    <source>
        <strain evidence="2">MSAO_Bac1</strain>
    </source>
</reference>
<dbReference type="Gene3D" id="3.40.50.720">
    <property type="entry name" value="NAD(P)-binding Rossmann-like Domain"/>
    <property type="match status" value="1"/>
</dbReference>
<accession>A0A424YDZ2</accession>
<protein>
    <submittedName>
        <fullName evidence="2">Dipicolinate synthase subunit DpsA</fullName>
    </submittedName>
</protein>
<evidence type="ECO:0000313" key="2">
    <source>
        <dbReference type="EMBL" id="RQD75398.1"/>
    </source>
</evidence>
<dbReference type="AlphaFoldDB" id="A0A424YDZ2"/>
<gene>
    <name evidence="2" type="primary">dpsA</name>
    <name evidence="2" type="ORF">D5R97_05980</name>
</gene>
<dbReference type="SUPFAM" id="SSF51735">
    <property type="entry name" value="NAD(P)-binding Rossmann-fold domains"/>
    <property type="match status" value="1"/>
</dbReference>
<comment type="caution">
    <text evidence="2">The sequence shown here is derived from an EMBL/GenBank/DDBJ whole genome shotgun (WGS) entry which is preliminary data.</text>
</comment>
<sequence length="292" mass="32286">MRSTIVILGGDEREIEIARIFEEQGFNVKLVGFNSYPHELAFQRISLEAGLGSGNVFIAPLAGTDEDGILYTVYSQEKIELKEDNIKYIKEGSLFLIGRMSAFLKKSLEFQRVKVLEVVERDEVAILNSVPTAEGAVKMAIEETRITIHKSRCLVTGFGRCGITLSRLLYNMGARVAVAARDGAQLARAWEMGLKPLTLKEMEREIFQYDIIFNTIPEMILKSNLIDKLKGEAVIIDIASSPGGTDFDAAARRGLKARLAPGLPGMVAPKTAGQLLARIYLRLLEKHNCINA</sequence>
<dbReference type="EMBL" id="QZAA01000160">
    <property type="protein sequence ID" value="RQD75398.1"/>
    <property type="molecule type" value="Genomic_DNA"/>
</dbReference>